<evidence type="ECO:0000256" key="7">
    <source>
        <dbReference type="SAM" id="MobiDB-lite"/>
    </source>
</evidence>
<accession>A0A0D2BLV5</accession>
<evidence type="ECO:0000259" key="9">
    <source>
        <dbReference type="Pfam" id="PF04082"/>
    </source>
</evidence>
<dbReference type="RefSeq" id="XP_016240144.1">
    <property type="nucleotide sequence ID" value="XM_016374868.1"/>
</dbReference>
<sequence length="1060" mass="118490">MDSAQSEKNLPPTKHLEMLDGKSADESEAHGMQHASPAEAMLLKVEKRVILKQDLTVVLLLAGCYFFAYLDRGAIGNARVMGFQKDLGMTSKQFYDCLLMFYVGYMIFELPASLSLRVFRPPWVYGGAVISFGVCSACMALVRTWAPVMVIRLLIGVTEAFVQTGFVFISLWYQKNEITTRCALYYGATPIAGAFSGLIAYGVDKNLDGTLGKTSWEWFFIIEGVLTIFWGLLVFILLPSLPETVAKRGSWLFRTEAEHTILMRRTIQANNTPDAKPRMFQVVWAMKDPKTWLGALIIAAPCLNVAAFGTFLPTFIQEFGFSRLRTQLMSMIPYAFAAVTLPTMAILADKLQKRAIPILACLGTSLIGFIMILTSVRRSVLLAGCCFVAAGSYPALIIAASWQLSSHAGYTKRSTAWATSQVFIQCYSIISTQIYTEPPRYFKGHGTLLGLNAVGVGAVLLNYWLMSRENARRDKRAEEYARNSEEVPDSEKDFEEMCDRHPQFRKAQLTLENDELRSQLNQDSRQTLPSFPTVTEGDARCQRSWRDLGPQLAVTGDLTSPVVTSPDVPLSFGAPEKLDGLEMVHLESCFNLFFKHYASFLPGVFASNSPFLGYYERSPFLFWTIICTGARHFQNPAFFQKVGTKTRDLTAGSILQVQDPIPTIQAILILCLWPLPLDTMWKDPSHALAGAAMQLAVQNGLHKAQNEQDFRRVLISSSDGGQLFRVRLWLHCVMVFQSTSTCDGLPFSTLPDCGEMYTEKLLHSVEDQALLDQYKIHRLQTKAIAAFLQNNDLQESSKCKGISVLINVFDSQIQEVGVMGNNSMTTLASTCARLSVLAFHLFSPMSDSKPHGLVCLLAVCTDVLDLATKLDATQVFAWYSTNYYLRMVLLAAFCVLRILRSRLRKVINTNEAEQSFFKAINFVRNRSTLSTDLDARYAIILKQLYSSETAFLREDGEVDGLRLDIRSRLFMSIVFDSFWWWRAEFDGRANPYLASSVNITNPGSTGSEALETHADGEVYSTMPVGTDLVDTLRVPTDFTDWNWPASLDLDDGQLQLAGPY</sequence>
<feature type="transmembrane region" description="Helical" evidence="8">
    <location>
        <begin position="218"/>
        <end position="238"/>
    </location>
</feature>
<protein>
    <recommendedName>
        <fullName evidence="9">Xylanolytic transcriptional activator regulatory domain-containing protein</fullName>
    </recommendedName>
</protein>
<dbReference type="GeneID" id="27327586"/>
<dbReference type="Pfam" id="PF04082">
    <property type="entry name" value="Fungal_trans"/>
    <property type="match status" value="1"/>
</dbReference>
<dbReference type="GO" id="GO:0022857">
    <property type="term" value="F:transmembrane transporter activity"/>
    <property type="evidence" value="ECO:0007669"/>
    <property type="project" value="InterPro"/>
</dbReference>
<dbReference type="OrthoDB" id="2985014at2759"/>
<evidence type="ECO:0000256" key="6">
    <source>
        <dbReference type="ARBA" id="ARBA00023242"/>
    </source>
</evidence>
<dbReference type="PANTHER" id="PTHR43791">
    <property type="entry name" value="PERMEASE-RELATED"/>
    <property type="match status" value="1"/>
</dbReference>
<dbReference type="CDD" id="cd12148">
    <property type="entry name" value="fungal_TF_MHR"/>
    <property type="match status" value="1"/>
</dbReference>
<dbReference type="HOGENOM" id="CLU_289352_0_0_1"/>
<feature type="transmembrane region" description="Helical" evidence="8">
    <location>
        <begin position="183"/>
        <end position="203"/>
    </location>
</feature>
<reference evidence="10 11" key="1">
    <citation type="submission" date="2015-01" db="EMBL/GenBank/DDBJ databases">
        <title>The Genome Sequence of Exophiala spinifera CBS89968.</title>
        <authorList>
            <consortium name="The Broad Institute Genomics Platform"/>
            <person name="Cuomo C."/>
            <person name="de Hoog S."/>
            <person name="Gorbushina A."/>
            <person name="Stielow B."/>
            <person name="Teixiera M."/>
            <person name="Abouelleil A."/>
            <person name="Chapman S.B."/>
            <person name="Priest M."/>
            <person name="Young S.K."/>
            <person name="Wortman J."/>
            <person name="Nusbaum C."/>
            <person name="Birren B."/>
        </authorList>
    </citation>
    <scope>NUCLEOTIDE SEQUENCE [LARGE SCALE GENOMIC DNA]</scope>
    <source>
        <strain evidence="10 11">CBS 89968</strain>
    </source>
</reference>
<feature type="transmembrane region" description="Helical" evidence="8">
    <location>
        <begin position="292"/>
        <end position="316"/>
    </location>
</feature>
<dbReference type="GO" id="GO:0006351">
    <property type="term" value="P:DNA-templated transcription"/>
    <property type="evidence" value="ECO:0007669"/>
    <property type="project" value="InterPro"/>
</dbReference>
<evidence type="ECO:0000313" key="11">
    <source>
        <dbReference type="Proteomes" id="UP000053328"/>
    </source>
</evidence>
<evidence type="ECO:0000256" key="1">
    <source>
        <dbReference type="ARBA" id="ARBA00004141"/>
    </source>
</evidence>
<evidence type="ECO:0000256" key="3">
    <source>
        <dbReference type="ARBA" id="ARBA00022692"/>
    </source>
</evidence>
<keyword evidence="2" id="KW-0813">Transport</keyword>
<feature type="transmembrane region" description="Helical" evidence="8">
    <location>
        <begin position="49"/>
        <end position="70"/>
    </location>
</feature>
<keyword evidence="5 8" id="KW-0472">Membrane</keyword>
<dbReference type="InterPro" id="IPR011701">
    <property type="entry name" value="MFS"/>
</dbReference>
<dbReference type="Proteomes" id="UP000053328">
    <property type="component" value="Unassembled WGS sequence"/>
</dbReference>
<feature type="region of interest" description="Disordered" evidence="7">
    <location>
        <begin position="475"/>
        <end position="494"/>
    </location>
</feature>
<dbReference type="GO" id="GO:0008270">
    <property type="term" value="F:zinc ion binding"/>
    <property type="evidence" value="ECO:0007669"/>
    <property type="project" value="InterPro"/>
</dbReference>
<evidence type="ECO:0000256" key="4">
    <source>
        <dbReference type="ARBA" id="ARBA00022989"/>
    </source>
</evidence>
<gene>
    <name evidence="10" type="ORF">PV08_00503</name>
</gene>
<dbReference type="PANTHER" id="PTHR43791:SF36">
    <property type="entry name" value="TRANSPORTER, PUTATIVE (AFU_ORTHOLOGUE AFUA_6G08340)-RELATED"/>
    <property type="match status" value="1"/>
</dbReference>
<dbReference type="GO" id="GO:0003677">
    <property type="term" value="F:DNA binding"/>
    <property type="evidence" value="ECO:0007669"/>
    <property type="project" value="InterPro"/>
</dbReference>
<feature type="transmembrane region" description="Helical" evidence="8">
    <location>
        <begin position="355"/>
        <end position="374"/>
    </location>
</feature>
<evidence type="ECO:0000256" key="2">
    <source>
        <dbReference type="ARBA" id="ARBA00022448"/>
    </source>
</evidence>
<keyword evidence="3 8" id="KW-0812">Transmembrane</keyword>
<dbReference type="AlphaFoldDB" id="A0A0D2BLV5"/>
<dbReference type="VEuPathDB" id="FungiDB:PV08_00503"/>
<dbReference type="SUPFAM" id="SSF103473">
    <property type="entry name" value="MFS general substrate transporter"/>
    <property type="match status" value="1"/>
</dbReference>
<keyword evidence="6" id="KW-0539">Nucleus</keyword>
<keyword evidence="4 8" id="KW-1133">Transmembrane helix</keyword>
<feature type="transmembrane region" description="Helical" evidence="8">
    <location>
        <begin position="148"/>
        <end position="171"/>
    </location>
</feature>
<organism evidence="10 11">
    <name type="scientific">Exophiala spinifera</name>
    <dbReference type="NCBI Taxonomy" id="91928"/>
    <lineage>
        <taxon>Eukaryota</taxon>
        <taxon>Fungi</taxon>
        <taxon>Dikarya</taxon>
        <taxon>Ascomycota</taxon>
        <taxon>Pezizomycotina</taxon>
        <taxon>Eurotiomycetes</taxon>
        <taxon>Chaetothyriomycetidae</taxon>
        <taxon>Chaetothyriales</taxon>
        <taxon>Herpotrichiellaceae</taxon>
        <taxon>Exophiala</taxon>
    </lineage>
</organism>
<dbReference type="InterPro" id="IPR036259">
    <property type="entry name" value="MFS_trans_sf"/>
</dbReference>
<keyword evidence="11" id="KW-1185">Reference proteome</keyword>
<feature type="transmembrane region" description="Helical" evidence="8">
    <location>
        <begin position="93"/>
        <end position="111"/>
    </location>
</feature>
<feature type="transmembrane region" description="Helical" evidence="8">
    <location>
        <begin position="380"/>
        <end position="402"/>
    </location>
</feature>
<evidence type="ECO:0000256" key="8">
    <source>
        <dbReference type="SAM" id="Phobius"/>
    </source>
</evidence>
<dbReference type="GO" id="GO:0016020">
    <property type="term" value="C:membrane"/>
    <property type="evidence" value="ECO:0007669"/>
    <property type="project" value="UniProtKB-SubCell"/>
</dbReference>
<dbReference type="EMBL" id="KN847492">
    <property type="protein sequence ID" value="KIW19928.1"/>
    <property type="molecule type" value="Genomic_DNA"/>
</dbReference>
<dbReference type="Gene3D" id="1.20.1250.20">
    <property type="entry name" value="MFS general substrate transporter like domains"/>
    <property type="match status" value="2"/>
</dbReference>
<evidence type="ECO:0000313" key="10">
    <source>
        <dbReference type="EMBL" id="KIW19928.1"/>
    </source>
</evidence>
<name>A0A0D2BLV5_9EURO</name>
<feature type="transmembrane region" description="Helical" evidence="8">
    <location>
        <begin position="447"/>
        <end position="466"/>
    </location>
</feature>
<feature type="transmembrane region" description="Helical" evidence="8">
    <location>
        <begin position="328"/>
        <end position="348"/>
    </location>
</feature>
<feature type="transmembrane region" description="Helical" evidence="8">
    <location>
        <begin position="123"/>
        <end position="142"/>
    </location>
</feature>
<evidence type="ECO:0000256" key="5">
    <source>
        <dbReference type="ARBA" id="ARBA00023136"/>
    </source>
</evidence>
<comment type="subcellular location">
    <subcellularLocation>
        <location evidence="1">Membrane</location>
        <topology evidence="1">Multi-pass membrane protein</topology>
    </subcellularLocation>
</comment>
<proteinExistence type="predicted"/>
<dbReference type="Pfam" id="PF07690">
    <property type="entry name" value="MFS_1"/>
    <property type="match status" value="1"/>
</dbReference>
<feature type="domain" description="Xylanolytic transcriptional activator regulatory" evidence="9">
    <location>
        <begin position="594"/>
        <end position="749"/>
    </location>
</feature>
<dbReference type="InterPro" id="IPR007219">
    <property type="entry name" value="XnlR_reg_dom"/>
</dbReference>